<feature type="domain" description="G" evidence="3">
    <location>
        <begin position="252"/>
        <end position="404"/>
    </location>
</feature>
<evidence type="ECO:0000259" key="4">
    <source>
        <dbReference type="Pfam" id="PF26633"/>
    </source>
</evidence>
<dbReference type="Gene3D" id="3.40.50.300">
    <property type="entry name" value="P-loop containing nucleotide triphosphate hydrolases"/>
    <property type="match status" value="1"/>
</dbReference>
<dbReference type="AlphaFoldDB" id="A0A1W0XCX2"/>
<dbReference type="InterPro" id="IPR027417">
    <property type="entry name" value="P-loop_NTPase"/>
</dbReference>
<dbReference type="Pfam" id="PF01926">
    <property type="entry name" value="MMR_HSR1"/>
    <property type="match status" value="1"/>
</dbReference>
<dbReference type="Proteomes" id="UP000192578">
    <property type="component" value="Unassembled WGS sequence"/>
</dbReference>
<dbReference type="InterPro" id="IPR006073">
    <property type="entry name" value="GTP-bd"/>
</dbReference>
<name>A0A1W0XCX2_HYPEX</name>
<keyword evidence="6" id="KW-1185">Reference proteome</keyword>
<evidence type="ECO:0000256" key="2">
    <source>
        <dbReference type="SAM" id="MobiDB-lite"/>
    </source>
</evidence>
<keyword evidence="1" id="KW-0175">Coiled coil</keyword>
<feature type="compositionally biased region" description="Polar residues" evidence="2">
    <location>
        <begin position="103"/>
        <end position="114"/>
    </location>
</feature>
<proteinExistence type="predicted"/>
<dbReference type="EMBL" id="MTYJ01000003">
    <property type="protein sequence ID" value="OQV25334.1"/>
    <property type="molecule type" value="Genomic_DNA"/>
</dbReference>
<dbReference type="PROSITE" id="PS00675">
    <property type="entry name" value="SIGMA54_INTERACT_1"/>
    <property type="match status" value="1"/>
</dbReference>
<evidence type="ECO:0000256" key="1">
    <source>
        <dbReference type="SAM" id="Coils"/>
    </source>
</evidence>
<dbReference type="SUPFAM" id="SSF52540">
    <property type="entry name" value="P-loop containing nucleoside triphosphate hydrolases"/>
    <property type="match status" value="1"/>
</dbReference>
<evidence type="ECO:0000259" key="3">
    <source>
        <dbReference type="Pfam" id="PF01926"/>
    </source>
</evidence>
<dbReference type="PANTHER" id="PTHR32046:SF11">
    <property type="entry name" value="IMMUNE-ASSOCIATED NUCLEOTIDE-BINDING PROTEIN 10-LIKE"/>
    <property type="match status" value="1"/>
</dbReference>
<comment type="caution">
    <text evidence="5">The sequence shown here is derived from an EMBL/GenBank/DDBJ whole genome shotgun (WGS) entry which is preliminary data.</text>
</comment>
<feature type="compositionally biased region" description="Low complexity" evidence="2">
    <location>
        <begin position="115"/>
        <end position="132"/>
    </location>
</feature>
<reference evidence="6" key="1">
    <citation type="submission" date="2017-01" db="EMBL/GenBank/DDBJ databases">
        <title>Comparative genomics of anhydrobiosis in the tardigrade Hypsibius dujardini.</title>
        <authorList>
            <person name="Yoshida Y."/>
            <person name="Koutsovoulos G."/>
            <person name="Laetsch D."/>
            <person name="Stevens L."/>
            <person name="Kumar S."/>
            <person name="Horikawa D."/>
            <person name="Ishino K."/>
            <person name="Komine S."/>
            <person name="Tomita M."/>
            <person name="Blaxter M."/>
            <person name="Arakawa K."/>
        </authorList>
    </citation>
    <scope>NUCLEOTIDE SEQUENCE [LARGE SCALE GENOMIC DNA]</scope>
    <source>
        <strain evidence="6">Z151</strain>
    </source>
</reference>
<feature type="region of interest" description="Disordered" evidence="2">
    <location>
        <begin position="103"/>
        <end position="141"/>
    </location>
</feature>
<evidence type="ECO:0000313" key="5">
    <source>
        <dbReference type="EMBL" id="OQV25334.1"/>
    </source>
</evidence>
<dbReference type="PANTHER" id="PTHR32046">
    <property type="entry name" value="G DOMAIN-CONTAINING PROTEIN"/>
    <property type="match status" value="1"/>
</dbReference>
<feature type="domain" description="DUF8206" evidence="4">
    <location>
        <begin position="569"/>
        <end position="628"/>
    </location>
</feature>
<accession>A0A1W0XCX2</accession>
<dbReference type="InterPro" id="IPR025662">
    <property type="entry name" value="Sigma_54_int_dom_ATP-bd_1"/>
</dbReference>
<protein>
    <submittedName>
        <fullName evidence="5">Uncharacterized protein</fullName>
    </submittedName>
</protein>
<evidence type="ECO:0000313" key="6">
    <source>
        <dbReference type="Proteomes" id="UP000192578"/>
    </source>
</evidence>
<dbReference type="InterPro" id="IPR058519">
    <property type="entry name" value="DUF8206"/>
</dbReference>
<dbReference type="Pfam" id="PF26633">
    <property type="entry name" value="DUF8206"/>
    <property type="match status" value="1"/>
</dbReference>
<organism evidence="5 6">
    <name type="scientific">Hypsibius exemplaris</name>
    <name type="common">Freshwater tardigrade</name>
    <dbReference type="NCBI Taxonomy" id="2072580"/>
    <lineage>
        <taxon>Eukaryota</taxon>
        <taxon>Metazoa</taxon>
        <taxon>Ecdysozoa</taxon>
        <taxon>Tardigrada</taxon>
        <taxon>Eutardigrada</taxon>
        <taxon>Parachela</taxon>
        <taxon>Hypsibioidea</taxon>
        <taxon>Hypsibiidae</taxon>
        <taxon>Hypsibius</taxon>
    </lineage>
</organism>
<dbReference type="GO" id="GO:0005525">
    <property type="term" value="F:GTP binding"/>
    <property type="evidence" value="ECO:0007669"/>
    <property type="project" value="InterPro"/>
</dbReference>
<feature type="coiled-coil region" evidence="1">
    <location>
        <begin position="703"/>
        <end position="730"/>
    </location>
</feature>
<gene>
    <name evidence="5" type="ORF">BV898_01015</name>
</gene>
<dbReference type="OrthoDB" id="2386367at2759"/>
<sequence>MWDSVFWHDENARPDKVTDLLNQAYSKCDEKTKDKVKQVFDAGFDSANSESQTADTRAAVATAQALDSRHQLTQNSKHNFGLNAAYTLFLVFTTGGDVKYSNQHSNSNDQALKASSNYSGSTSSKTSSDSSTANHGAVSTIDEKETLRKALDEAATVTQFTGEKFIPKELHLKRLNLSAFKGTSSLTVSQIKITRTMTELSSKINILPPVILARDEPEPVPVTKVSASSVERQKLSWNGKAAITDGSKVTTILLLGESGVGKSTFINAFANYLCHENLAEAESKELFYLIPSHFTMYDDDHNAKKITVGKFDRYEADGTGVGTQFPQCYVFAVGDTIINMIDTPGIGEGPQRDGKNMRNLLDFLRNYEEINAICILLKPNNAKISCILELLANLNKSASRSILFLFTNSRGTFYKPGDTGPALRTMLDQINSEDVEIPFTQKNTFCLDNEAFRFLMAKSPPNNVRFTEQDAGEFAASWARSVAECERMMMYINELPPHPVADTTSISISKARTLIQLLTKPLAEIAQNIVHNVELCEAHRHKIREFQGDIETLTKELYTPTETLTSIPLDAPMTVCGDERCCAKITVADAQMIHYPSPCHNPCHLTNTDHNIIGNTGLLDCQAFNTYTNKSEYKLFPADSVKFHPDFRADVNEKGEIFVPDAVRRRLKMCLKCGHSYMVHLHVTTRTERRLIQVKNEALSSRITSKEEAKNAKELHLQSLENKVAGLRRESIEINKCVAMFACFLFNNAITPFNDAYEDYLGYLIATERKSSSAERMQNEANLKATLDQYKVQKEEFFRPYKKNDKNKVILPRAIEKAVDKLLNLEINGPVIRSHMDVLQRQKENLHFMVKEVRASVSLRKPKRFLDLF</sequence>